<organism evidence="3 4">
    <name type="scientific">Pythium insidiosum</name>
    <name type="common">Pythiosis disease agent</name>
    <dbReference type="NCBI Taxonomy" id="114742"/>
    <lineage>
        <taxon>Eukaryota</taxon>
        <taxon>Sar</taxon>
        <taxon>Stramenopiles</taxon>
        <taxon>Oomycota</taxon>
        <taxon>Peronosporomycetes</taxon>
        <taxon>Pythiales</taxon>
        <taxon>Pythiaceae</taxon>
        <taxon>Pythium</taxon>
    </lineage>
</organism>
<feature type="region of interest" description="Disordered" evidence="1">
    <location>
        <begin position="149"/>
        <end position="187"/>
    </location>
</feature>
<evidence type="ECO:0000313" key="4">
    <source>
        <dbReference type="Proteomes" id="UP001209570"/>
    </source>
</evidence>
<accession>A0AAD5LAR7</accession>
<sequence length="1331" mass="146542">MTSLYATVTPQFTQALASPGLRVAYRDDGGVWPFVAPSLALRLPLRAIEWQNHVGATKRIDRLPLHFEPAAERDAELPLLSVFVIKCEETERYKTTLKPQIAQWIERMNAARVDWMLLYVPLGTRAKAAGSNVYKKIFDKIKADFSHKKSASSGSSAGGGSGGGSSGQGGGAMGSATVGPGATSSASANNISASGSHANGVASDRICKIEALEGASVVGVQQQHESQWTELLVKLRKCVMEAFQLRCRLYEEEARVLDVRLAIDMAMSHTAMASHSLSPLLARLYLFIRQIRALYVMGDFRQLIQRALVFIPLFHETLTQTEDADPSDAQEATLRWFHPYQWAVGACLEIAYACELSWSGHDYEVSSATVPESATLSITPESMACLLGDLLYLARRLLKRSEHTTGWWITEPATALTALSSPTTGTDNLQPSAEAHQPPATWYLALSSVFTAPTPQPFQRCVWELSHLASLHFSRAGRHRFAVYLGVECARFHAQRREFESASRLFRSHARQCEEDQWWELVSADVQRICAAELALGRAAQAVAACFSLLELAQSSKVQVRRAALDQLLSALVESLAKNEQPDDGDGGGDPAKTRGAGAKMGELITPQMSIETMQTAGSTLDYGDVRVSLSLTNRFPAGILVETISVQFSRVGTDAEIANDAAEDNGATITLTENNVYLYERASVNLIFVYGDVDVGTYACSSLECVIAGGHKFALRMASKLSALRFEIPARQSTLTLDIVGPPLLAPATMDRVRVVISSERDVVSGGRLEISVADECVDTISIHRVEIEDRADASEDAPESGDRRHSWTVAVPSMDPQQTRVCTVWLVVSDSTWDERRRATIHASFRYDEATRAKLQTELRRVERTFNVQAPFRRRCRVQRAGSNVFLGVALTCKVGCGILLKGYKLHCNGVENDFVEGTEAKGDVLALTQDLNAHLIGQRLRADETMHFAFALQHTNEQDAHTKPPSKAVLRVTLEFDCDGGVWRTDSLIDVPLDGLRGPAYEVELQPKAASTEYRRGEEVAFVITVRVSGRSSQQPAALMLAFDAAHDEADWILMGKQEEQLSLAEFECSEGSNDPENAGHERSFSTERRLLPLRVGRVPFPRFVLKEIATPAAPAPRAAASADSTPTSSFSAASASRTKSLHVQDSDGAARWAFTRVPSARVFQRQHAKALLVVFPWLSQFRFGSILTSPTSPAKMSFLVRSIAAPLRRSTLATRGFANQSLPDIFDHAVGRQKEELEAEKEGYELFNRDPLETDETMGNSKDDPIFVPSFEEQRTVGISHNDSSYITWFNLKKGKVHYVPDFGKYFMLYNPEELAQLVKEVEAKQE</sequence>
<dbReference type="InterPro" id="IPR045126">
    <property type="entry name" value="TRAPPC10/Trs130"/>
</dbReference>
<comment type="caution">
    <text evidence="3">The sequence shown here is derived from an EMBL/GenBank/DDBJ whole genome shotgun (WGS) entry which is preliminary data.</text>
</comment>
<dbReference type="GO" id="GO:0006891">
    <property type="term" value="P:intra-Golgi vesicle-mediated transport"/>
    <property type="evidence" value="ECO:0007669"/>
    <property type="project" value="TreeGrafter"/>
</dbReference>
<dbReference type="Gene3D" id="2.60.11.10">
    <property type="entry name" value="Cytochrome c oxidase, subunit Vb"/>
    <property type="match status" value="1"/>
</dbReference>
<dbReference type="GO" id="GO:0005829">
    <property type="term" value="C:cytosol"/>
    <property type="evidence" value="ECO:0007669"/>
    <property type="project" value="GOC"/>
</dbReference>
<name>A0AAD5LAR7_PYTIN</name>
<dbReference type="GO" id="GO:0045277">
    <property type="term" value="C:respiratory chain complex IV"/>
    <property type="evidence" value="ECO:0007669"/>
    <property type="project" value="InterPro"/>
</dbReference>
<dbReference type="PANTHER" id="PTHR13251">
    <property type="entry name" value="EPILEPSY HOLOPROSENCEPHALY CANDIDATE 1/TMEM1"/>
    <property type="match status" value="1"/>
</dbReference>
<dbReference type="SUPFAM" id="SSF57802">
    <property type="entry name" value="Rubredoxin-like"/>
    <property type="match status" value="1"/>
</dbReference>
<evidence type="ECO:0000313" key="3">
    <source>
        <dbReference type="EMBL" id="KAJ0394660.1"/>
    </source>
</evidence>
<evidence type="ECO:0000259" key="2">
    <source>
        <dbReference type="Pfam" id="PF23036"/>
    </source>
</evidence>
<dbReference type="Pfam" id="PF01215">
    <property type="entry name" value="COX5B"/>
    <property type="match status" value="1"/>
</dbReference>
<dbReference type="PANTHER" id="PTHR13251:SF3">
    <property type="entry name" value="TRAFFICKING PROTEIN PARTICLE COMPLEX SUBUNIT 10"/>
    <property type="match status" value="1"/>
</dbReference>
<dbReference type="InterPro" id="IPR036972">
    <property type="entry name" value="Cyt_c_oxidase_su5b_sf"/>
</dbReference>
<feature type="region of interest" description="Disordered" evidence="1">
    <location>
        <begin position="1119"/>
        <end position="1141"/>
    </location>
</feature>
<feature type="compositionally biased region" description="Gly residues" evidence="1">
    <location>
        <begin position="156"/>
        <end position="173"/>
    </location>
</feature>
<feature type="domain" description="TRAPPC10/Trs130 N-terminal" evidence="2">
    <location>
        <begin position="23"/>
        <end position="150"/>
    </location>
</feature>
<reference evidence="3" key="1">
    <citation type="submission" date="2021-12" db="EMBL/GenBank/DDBJ databases">
        <title>Prjna785345.</title>
        <authorList>
            <person name="Rujirawat T."/>
            <person name="Krajaejun T."/>
        </authorList>
    </citation>
    <scope>NUCLEOTIDE SEQUENCE</scope>
    <source>
        <strain evidence="3">Pi057C3</strain>
    </source>
</reference>
<dbReference type="Proteomes" id="UP001209570">
    <property type="component" value="Unassembled WGS sequence"/>
</dbReference>
<protein>
    <recommendedName>
        <fullName evidence="2">TRAPPC10/Trs130 N-terminal domain-containing protein</fullName>
    </recommendedName>
</protein>
<dbReference type="GO" id="GO:0005740">
    <property type="term" value="C:mitochondrial envelope"/>
    <property type="evidence" value="ECO:0007669"/>
    <property type="project" value="InterPro"/>
</dbReference>
<dbReference type="InterPro" id="IPR002124">
    <property type="entry name" value="Cyt_c_oxidase_su5b"/>
</dbReference>
<dbReference type="GO" id="GO:1990071">
    <property type="term" value="C:TRAPPII protein complex"/>
    <property type="evidence" value="ECO:0007669"/>
    <property type="project" value="InterPro"/>
</dbReference>
<dbReference type="EMBL" id="JAKCXM010000393">
    <property type="protein sequence ID" value="KAJ0394660.1"/>
    <property type="molecule type" value="Genomic_DNA"/>
</dbReference>
<evidence type="ECO:0000256" key="1">
    <source>
        <dbReference type="SAM" id="MobiDB-lite"/>
    </source>
</evidence>
<dbReference type="GO" id="GO:0034498">
    <property type="term" value="P:early endosome to Golgi transport"/>
    <property type="evidence" value="ECO:0007669"/>
    <property type="project" value="TreeGrafter"/>
</dbReference>
<dbReference type="InterPro" id="IPR056913">
    <property type="entry name" value="TRAPPC10/Trs130_N"/>
</dbReference>
<gene>
    <name evidence="3" type="ORF">P43SY_007945</name>
</gene>
<dbReference type="Pfam" id="PF23036">
    <property type="entry name" value="TRAPPC10_1st"/>
    <property type="match status" value="1"/>
</dbReference>
<keyword evidence="4" id="KW-1185">Reference proteome</keyword>
<dbReference type="GO" id="GO:0006123">
    <property type="term" value="P:mitochondrial electron transport, cytochrome c to oxygen"/>
    <property type="evidence" value="ECO:0007669"/>
    <property type="project" value="InterPro"/>
</dbReference>
<proteinExistence type="predicted"/>